<sequence>MKIRRGPYSFLSTGILLFFVLHPVVAQADDVFTREDEEWFWHDRMMEQLRQPQQQPVRSAQQEFQECFNNVTNELPNWRALGLGEIVSALCKALAKGDYNTVWILTKRFADVLYSNNYFDGEAGRKKYLDSQAASMIQLFGWTPPEYR</sequence>
<dbReference type="BioCyc" id="MAER449447:MAE_RS11630-MONOMER"/>
<evidence type="ECO:0000256" key="1">
    <source>
        <dbReference type="SAM" id="SignalP"/>
    </source>
</evidence>
<dbReference type="AlphaFoldDB" id="B0JII2"/>
<feature type="chain" id="PRO_5002750813" evidence="1">
    <location>
        <begin position="29"/>
        <end position="148"/>
    </location>
</feature>
<dbReference type="PaxDb" id="449447-MAE_26580"/>
<name>B0JII2_MICAN</name>
<accession>B0JII2</accession>
<dbReference type="HOGENOM" id="CLU_1756768_0_0_3"/>
<dbReference type="EMBL" id="AP009552">
    <property type="protein sequence ID" value="BAG02480.1"/>
    <property type="molecule type" value="Genomic_DNA"/>
</dbReference>
<keyword evidence="1" id="KW-0732">Signal</keyword>
<evidence type="ECO:0000313" key="2">
    <source>
        <dbReference type="EMBL" id="BAG02480.1"/>
    </source>
</evidence>
<feature type="signal peptide" evidence="1">
    <location>
        <begin position="1"/>
        <end position="28"/>
    </location>
</feature>
<dbReference type="EnsemblBacteria" id="BAG02480">
    <property type="protein sequence ID" value="BAG02480"/>
    <property type="gene ID" value="MAE_26580"/>
</dbReference>
<dbReference type="RefSeq" id="WP_012265749.1">
    <property type="nucleotide sequence ID" value="NC_010296.1"/>
</dbReference>
<dbReference type="Proteomes" id="UP000001510">
    <property type="component" value="Chromosome"/>
</dbReference>
<organism evidence="2 3">
    <name type="scientific">Microcystis aeruginosa (strain NIES-843 / IAM M-2473)</name>
    <dbReference type="NCBI Taxonomy" id="449447"/>
    <lineage>
        <taxon>Bacteria</taxon>
        <taxon>Bacillati</taxon>
        <taxon>Cyanobacteriota</taxon>
        <taxon>Cyanophyceae</taxon>
        <taxon>Oscillatoriophycideae</taxon>
        <taxon>Chroococcales</taxon>
        <taxon>Microcystaceae</taxon>
        <taxon>Microcystis</taxon>
    </lineage>
</organism>
<protein>
    <submittedName>
        <fullName evidence="2">Uncharacterized protein</fullName>
    </submittedName>
</protein>
<gene>
    <name evidence="2" type="ordered locus">MAE_26580</name>
</gene>
<evidence type="ECO:0000313" key="3">
    <source>
        <dbReference type="Proteomes" id="UP000001510"/>
    </source>
</evidence>
<proteinExistence type="predicted"/>
<dbReference type="KEGG" id="mar:MAE_26580"/>
<reference evidence="2 3" key="1">
    <citation type="journal article" date="2007" name="DNA Res.">
        <title>Complete genomic structure of the bloom-forming toxic cyanobacterium Microcystis aeruginosa NIES-843.</title>
        <authorList>
            <person name="Kaneko T."/>
            <person name="Nakajima N."/>
            <person name="Okamoto S."/>
            <person name="Suzuki I."/>
            <person name="Tanabe Y."/>
            <person name="Tamaoki M."/>
            <person name="Nakamura Y."/>
            <person name="Kasai F."/>
            <person name="Watanabe A."/>
            <person name="Kawashima K."/>
            <person name="Kishida Y."/>
            <person name="Ono A."/>
            <person name="Shimizu Y."/>
            <person name="Takahashi C."/>
            <person name="Minami C."/>
            <person name="Fujishiro T."/>
            <person name="Kohara M."/>
            <person name="Katoh M."/>
            <person name="Nakazaki N."/>
            <person name="Nakayama S."/>
            <person name="Yamada M."/>
            <person name="Tabata S."/>
            <person name="Watanabe M.M."/>
        </authorList>
    </citation>
    <scope>NUCLEOTIDE SEQUENCE [LARGE SCALE GENOMIC DNA]</scope>
    <source>
        <strain evidence="3">NIES-843 / IAM M-247</strain>
    </source>
</reference>
<keyword evidence="3" id="KW-1185">Reference proteome</keyword>